<reference evidence="1" key="2">
    <citation type="submission" date="2021-01" db="EMBL/GenBank/DDBJ databases">
        <authorList>
            <person name="Schikora-Tamarit M.A."/>
        </authorList>
    </citation>
    <scope>NUCLEOTIDE SEQUENCE</scope>
    <source>
        <strain evidence="1">NCAIM Y.01608</strain>
    </source>
</reference>
<organism evidence="1 2">
    <name type="scientific">Ogataea polymorpha</name>
    <dbReference type="NCBI Taxonomy" id="460523"/>
    <lineage>
        <taxon>Eukaryota</taxon>
        <taxon>Fungi</taxon>
        <taxon>Dikarya</taxon>
        <taxon>Ascomycota</taxon>
        <taxon>Saccharomycotina</taxon>
        <taxon>Pichiomycetes</taxon>
        <taxon>Pichiales</taxon>
        <taxon>Pichiaceae</taxon>
        <taxon>Ogataea</taxon>
    </lineage>
</organism>
<comment type="caution">
    <text evidence="1">The sequence shown here is derived from an EMBL/GenBank/DDBJ whole genome shotgun (WGS) entry which is preliminary data.</text>
</comment>
<gene>
    <name evidence="1" type="ORF">OGATHE_002804</name>
</gene>
<accession>A0A9P8T8L3</accession>
<reference evidence="1" key="1">
    <citation type="journal article" date="2021" name="Open Biol.">
        <title>Shared evolutionary footprints suggest mitochondrial oxidative damage underlies multiple complex I losses in fungi.</title>
        <authorList>
            <person name="Schikora-Tamarit M.A."/>
            <person name="Marcet-Houben M."/>
            <person name="Nosek J."/>
            <person name="Gabaldon T."/>
        </authorList>
    </citation>
    <scope>NUCLEOTIDE SEQUENCE</scope>
    <source>
        <strain evidence="1">NCAIM Y.01608</strain>
    </source>
</reference>
<name>A0A9P8T8L3_9ASCO</name>
<dbReference type="Proteomes" id="UP000788993">
    <property type="component" value="Unassembled WGS sequence"/>
</dbReference>
<dbReference type="EMBL" id="JAEUBD010000983">
    <property type="protein sequence ID" value="KAH3669991.1"/>
    <property type="molecule type" value="Genomic_DNA"/>
</dbReference>
<protein>
    <submittedName>
        <fullName evidence="1">Uncharacterized protein</fullName>
    </submittedName>
</protein>
<sequence length="197" mass="22211">MFKELLADLVQLFGSKWSFTDSGGVSLNHTVNVLDALRRNTKSCQDTSDAGIGRCHIRIGSKINVQHQSVCTLDKDLFLFFQSLVHELDRVHHEGLDLFTQILVFGNLRFDIKVELAISFETSIHKSSQSSFELVPRIWLVTNKMVNSNTRSGHFGGISWPDSFTGGTNRFLIGGQFRLSKFVNTLVEVEHQVRSGR</sequence>
<keyword evidence="2" id="KW-1185">Reference proteome</keyword>
<proteinExistence type="predicted"/>
<evidence type="ECO:0000313" key="2">
    <source>
        <dbReference type="Proteomes" id="UP000788993"/>
    </source>
</evidence>
<dbReference type="AlphaFoldDB" id="A0A9P8T8L3"/>
<evidence type="ECO:0000313" key="1">
    <source>
        <dbReference type="EMBL" id="KAH3669991.1"/>
    </source>
</evidence>